<comment type="caution">
    <text evidence="1">The sequence shown here is derived from an EMBL/GenBank/DDBJ whole genome shotgun (WGS) entry which is preliminary data.</text>
</comment>
<sequence>MKVVHISNTPVAGSPGNIVSALNRLTDVQARHIVFNSSAYRNRTFAVDIDWKTQQQQALDVIADADVIHVHQFFSLDETFGPNFHQRFGDKKIIRQYHSAPDLWAKGDAGLIERIVSEDVPQLVIAQGPERYYPFARVVPNVVPLNDPRYLPAPNSATNADADGIPIITFSPSGRSSAWRTRWETKGVPQTLKLLRKLERKGLCKLQLIVDTPHDACLRAKQQAAIAIDECVTGNYHLSGLEALSQGKPTLGHLDNRVQSQLRAMTGALELPWIDVRLEEAEGPLRELLWDRALRAELGAASRQWMETYYQEAAMVEHYRRAYLDLFEAPHRFHVRRFVGHSEPWLAVALPNHRWTARKRANSPWRTLADAVRGR</sequence>
<keyword evidence="2" id="KW-1185">Reference proteome</keyword>
<reference evidence="1 2" key="1">
    <citation type="submission" date="2024-10" db="EMBL/GenBank/DDBJ databases">
        <authorList>
            <person name="Deangelis K."/>
            <person name="Huntemann M."/>
            <person name="Clum A."/>
            <person name="Wang J."/>
            <person name="Palaniappan K."/>
            <person name="Ritter S."/>
            <person name="Chen I.-M."/>
            <person name="Stamatis D."/>
            <person name="Reddy T."/>
            <person name="O'Malley R."/>
            <person name="Daum C."/>
            <person name="Ng V."/>
            <person name="Ivanova N."/>
            <person name="Kyrpides N."/>
            <person name="Woyke T."/>
        </authorList>
    </citation>
    <scope>NUCLEOTIDE SEQUENCE [LARGE SCALE GENOMIC DNA]</scope>
    <source>
        <strain evidence="1 2">GAS97</strain>
    </source>
</reference>
<reference evidence="1 2" key="2">
    <citation type="submission" date="2024-11" db="EMBL/GenBank/DDBJ databases">
        <title>Using genomics to understand microbial adaptation to soil warming.</title>
        <authorList>
            <person name="Deangelis K.M. PhD."/>
        </authorList>
    </citation>
    <scope>NUCLEOTIDE SEQUENCE [LARGE SCALE GENOMIC DNA]</scope>
    <source>
        <strain evidence="1 2">GAS97</strain>
    </source>
</reference>
<dbReference type="RefSeq" id="WP_404610569.1">
    <property type="nucleotide sequence ID" value="NZ_JBIYDN010000020.1"/>
</dbReference>
<evidence type="ECO:0008006" key="3">
    <source>
        <dbReference type="Google" id="ProtNLM"/>
    </source>
</evidence>
<accession>A0ABW8MQ93</accession>
<gene>
    <name evidence="1" type="ORF">ABH943_005617</name>
</gene>
<evidence type="ECO:0000313" key="2">
    <source>
        <dbReference type="Proteomes" id="UP001620514"/>
    </source>
</evidence>
<dbReference type="SUPFAM" id="SSF53756">
    <property type="entry name" value="UDP-Glycosyltransferase/glycogen phosphorylase"/>
    <property type="match status" value="1"/>
</dbReference>
<name>A0ABW8MQ93_9BURK</name>
<protein>
    <recommendedName>
        <fullName evidence="3">Glycosyltransferase subfamily 4-like N-terminal domain-containing protein</fullName>
    </recommendedName>
</protein>
<proteinExistence type="predicted"/>
<dbReference type="Proteomes" id="UP001620514">
    <property type="component" value="Unassembled WGS sequence"/>
</dbReference>
<organism evidence="1 2">
    <name type="scientific">Caballeronia udeis</name>
    <dbReference type="NCBI Taxonomy" id="1232866"/>
    <lineage>
        <taxon>Bacteria</taxon>
        <taxon>Pseudomonadati</taxon>
        <taxon>Pseudomonadota</taxon>
        <taxon>Betaproteobacteria</taxon>
        <taxon>Burkholderiales</taxon>
        <taxon>Burkholderiaceae</taxon>
        <taxon>Caballeronia</taxon>
    </lineage>
</organism>
<evidence type="ECO:0000313" key="1">
    <source>
        <dbReference type="EMBL" id="MFK4445592.1"/>
    </source>
</evidence>
<dbReference type="EMBL" id="JBIYDN010000020">
    <property type="protein sequence ID" value="MFK4445592.1"/>
    <property type="molecule type" value="Genomic_DNA"/>
</dbReference>